<dbReference type="EMBL" id="MSTR01000017">
    <property type="protein sequence ID" value="ONN40984.1"/>
    <property type="molecule type" value="Genomic_DNA"/>
</dbReference>
<dbReference type="RefSeq" id="WP_077152028.1">
    <property type="nucleotide sequence ID" value="NZ_CABMMO010000017.1"/>
</dbReference>
<keyword evidence="1" id="KW-0812">Transmembrane</keyword>
<proteinExistence type="predicted"/>
<gene>
    <name evidence="2" type="ORF">BTN92_14130</name>
</gene>
<sequence>MQKSFDADQKYRETMSKISRLEADEIRNDCEIKLKNLRFKRLKTIEIMNRMSSAIDDNIYKRIKCLIRYIFPEFIAMIPISIVCLIYCITQILILIYTESGDLGGIYRYSIIIFFTAICLIGCLVVLLKNAYIKSEYIKIIRELGMEVGIIDSEIEEVNRLFSEQSFSCLGESHE</sequence>
<dbReference type="Proteomes" id="UP000189299">
    <property type="component" value="Unassembled WGS sequence"/>
</dbReference>
<evidence type="ECO:0000256" key="1">
    <source>
        <dbReference type="SAM" id="Phobius"/>
    </source>
</evidence>
<comment type="caution">
    <text evidence="2">The sequence shown here is derived from an EMBL/GenBank/DDBJ whole genome shotgun (WGS) entry which is preliminary data.</text>
</comment>
<reference evidence="2 3" key="1">
    <citation type="submission" date="2016-12" db="EMBL/GenBank/DDBJ databases">
        <authorList>
            <person name="Song W.-J."/>
            <person name="Kurnit D.M."/>
        </authorList>
    </citation>
    <scope>NUCLEOTIDE SEQUENCE [LARGE SCALE GENOMIC DNA]</scope>
    <source>
        <strain evidence="2 3">CGB1038-1_S1</strain>
    </source>
</reference>
<dbReference type="AlphaFoldDB" id="A0A1V2UD03"/>
<evidence type="ECO:0000313" key="2">
    <source>
        <dbReference type="EMBL" id="ONN40984.1"/>
    </source>
</evidence>
<keyword evidence="1" id="KW-0472">Membrane</keyword>
<feature type="transmembrane region" description="Helical" evidence="1">
    <location>
        <begin position="109"/>
        <end position="132"/>
    </location>
</feature>
<keyword evidence="1" id="KW-1133">Transmembrane helix</keyword>
<organism evidence="2 3">
    <name type="scientific">Enterococcus mundtii</name>
    <dbReference type="NCBI Taxonomy" id="53346"/>
    <lineage>
        <taxon>Bacteria</taxon>
        <taxon>Bacillati</taxon>
        <taxon>Bacillota</taxon>
        <taxon>Bacilli</taxon>
        <taxon>Lactobacillales</taxon>
        <taxon>Enterococcaceae</taxon>
        <taxon>Enterococcus</taxon>
    </lineage>
</organism>
<accession>A0A1V2UD03</accession>
<protein>
    <submittedName>
        <fullName evidence="2">Uncharacterized protein</fullName>
    </submittedName>
</protein>
<name>A0A1V2UD03_ENTMU</name>
<evidence type="ECO:0000313" key="3">
    <source>
        <dbReference type="Proteomes" id="UP000189299"/>
    </source>
</evidence>
<feature type="transmembrane region" description="Helical" evidence="1">
    <location>
        <begin position="74"/>
        <end position="97"/>
    </location>
</feature>